<feature type="chain" id="PRO_5043002979" description="Secreted protein" evidence="1">
    <location>
        <begin position="28"/>
        <end position="70"/>
    </location>
</feature>
<evidence type="ECO:0000313" key="2">
    <source>
        <dbReference type="EMBL" id="KAK7374512.1"/>
    </source>
</evidence>
<protein>
    <recommendedName>
        <fullName evidence="4">Secreted protein</fullName>
    </recommendedName>
</protein>
<evidence type="ECO:0000256" key="1">
    <source>
        <dbReference type="SAM" id="SignalP"/>
    </source>
</evidence>
<dbReference type="Proteomes" id="UP001374584">
    <property type="component" value="Unassembled WGS sequence"/>
</dbReference>
<name>A0AAN9NPC4_PHACN</name>
<evidence type="ECO:0008006" key="4">
    <source>
        <dbReference type="Google" id="ProtNLM"/>
    </source>
</evidence>
<evidence type="ECO:0000313" key="3">
    <source>
        <dbReference type="Proteomes" id="UP001374584"/>
    </source>
</evidence>
<comment type="caution">
    <text evidence="2">The sequence shown here is derived from an EMBL/GenBank/DDBJ whole genome shotgun (WGS) entry which is preliminary data.</text>
</comment>
<feature type="signal peptide" evidence="1">
    <location>
        <begin position="1"/>
        <end position="27"/>
    </location>
</feature>
<reference evidence="2 3" key="1">
    <citation type="submission" date="2024-01" db="EMBL/GenBank/DDBJ databases">
        <title>The genomes of 5 underutilized Papilionoideae crops provide insights into root nodulation and disease resistanc.</title>
        <authorList>
            <person name="Jiang F."/>
        </authorList>
    </citation>
    <scope>NUCLEOTIDE SEQUENCE [LARGE SCALE GENOMIC DNA]</scope>
    <source>
        <strain evidence="2">JINMINGXINNONG_FW02</strain>
        <tissue evidence="2">Leaves</tissue>
    </source>
</reference>
<organism evidence="2 3">
    <name type="scientific">Phaseolus coccineus</name>
    <name type="common">Scarlet runner bean</name>
    <name type="synonym">Phaseolus multiflorus</name>
    <dbReference type="NCBI Taxonomy" id="3886"/>
    <lineage>
        <taxon>Eukaryota</taxon>
        <taxon>Viridiplantae</taxon>
        <taxon>Streptophyta</taxon>
        <taxon>Embryophyta</taxon>
        <taxon>Tracheophyta</taxon>
        <taxon>Spermatophyta</taxon>
        <taxon>Magnoliopsida</taxon>
        <taxon>eudicotyledons</taxon>
        <taxon>Gunneridae</taxon>
        <taxon>Pentapetalae</taxon>
        <taxon>rosids</taxon>
        <taxon>fabids</taxon>
        <taxon>Fabales</taxon>
        <taxon>Fabaceae</taxon>
        <taxon>Papilionoideae</taxon>
        <taxon>50 kb inversion clade</taxon>
        <taxon>NPAAA clade</taxon>
        <taxon>indigoferoid/millettioid clade</taxon>
        <taxon>Phaseoleae</taxon>
        <taxon>Phaseolus</taxon>
    </lineage>
</organism>
<keyword evidence="1" id="KW-0732">Signal</keyword>
<proteinExistence type="predicted"/>
<sequence>MPATKLEWSRGVVAVMLRLQQATCACASLICWRRCLVDAGGMTPNMQAWKTYTYAAEAHITTATLGGDQW</sequence>
<keyword evidence="3" id="KW-1185">Reference proteome</keyword>
<dbReference type="EMBL" id="JAYMYR010000003">
    <property type="protein sequence ID" value="KAK7374512.1"/>
    <property type="molecule type" value="Genomic_DNA"/>
</dbReference>
<dbReference type="AlphaFoldDB" id="A0AAN9NPC4"/>
<accession>A0AAN9NPC4</accession>
<gene>
    <name evidence="2" type="ORF">VNO80_07942</name>
</gene>